<evidence type="ECO:0000256" key="5">
    <source>
        <dbReference type="ARBA" id="ARBA00022833"/>
    </source>
</evidence>
<feature type="domain" description="C2H2-type" evidence="9">
    <location>
        <begin position="811"/>
        <end position="839"/>
    </location>
</feature>
<dbReference type="SMART" id="SM00451">
    <property type="entry name" value="ZnF_U1"/>
    <property type="match status" value="3"/>
</dbReference>
<feature type="domain" description="C2H2-type" evidence="9">
    <location>
        <begin position="690"/>
        <end position="713"/>
    </location>
</feature>
<dbReference type="Gene3D" id="3.30.160.60">
    <property type="entry name" value="Classic Zinc Finger"/>
    <property type="match status" value="6"/>
</dbReference>
<evidence type="ECO:0000256" key="3">
    <source>
        <dbReference type="ARBA" id="ARBA00022737"/>
    </source>
</evidence>
<name>A0ABN7B3C9_9HEMI</name>
<dbReference type="PANTHER" id="PTHR24376:SF216">
    <property type="entry name" value="ZINC FINGER PROTEIN 420-LIKE"/>
    <property type="match status" value="1"/>
</dbReference>
<keyword evidence="4 7" id="KW-0863">Zinc-finger</keyword>
<evidence type="ECO:0000256" key="6">
    <source>
        <dbReference type="ARBA" id="ARBA00023242"/>
    </source>
</evidence>
<feature type="domain" description="C2H2-type" evidence="9">
    <location>
        <begin position="840"/>
        <end position="867"/>
    </location>
</feature>
<dbReference type="EMBL" id="AP028916">
    <property type="protein sequence ID" value="BES97252.1"/>
    <property type="molecule type" value="Genomic_DNA"/>
</dbReference>
<feature type="region of interest" description="Disordered" evidence="8">
    <location>
        <begin position="125"/>
        <end position="182"/>
    </location>
</feature>
<feature type="domain" description="C2H2-type" evidence="9">
    <location>
        <begin position="724"/>
        <end position="751"/>
    </location>
</feature>
<evidence type="ECO:0000259" key="9">
    <source>
        <dbReference type="PROSITE" id="PS50157"/>
    </source>
</evidence>
<dbReference type="InterPro" id="IPR036236">
    <property type="entry name" value="Znf_C2H2_sf"/>
</dbReference>
<feature type="region of interest" description="Disordered" evidence="8">
    <location>
        <begin position="196"/>
        <end position="237"/>
    </location>
</feature>
<dbReference type="SUPFAM" id="SSF57667">
    <property type="entry name" value="beta-beta-alpha zinc fingers"/>
    <property type="match status" value="7"/>
</dbReference>
<evidence type="ECO:0000256" key="4">
    <source>
        <dbReference type="ARBA" id="ARBA00022771"/>
    </source>
</evidence>
<comment type="subcellular location">
    <subcellularLocation>
        <location evidence="1">Nucleus</location>
    </subcellularLocation>
</comment>
<feature type="compositionally biased region" description="Basic and acidic residues" evidence="8">
    <location>
        <begin position="129"/>
        <end position="139"/>
    </location>
</feature>
<gene>
    <name evidence="10" type="ORF">NTJ_10066</name>
</gene>
<dbReference type="InterPro" id="IPR003604">
    <property type="entry name" value="Matrin/U1-like-C_Znf_C2H2"/>
</dbReference>
<accession>A0ABN7B3C9</accession>
<feature type="domain" description="C2H2-type" evidence="9">
    <location>
        <begin position="523"/>
        <end position="552"/>
    </location>
</feature>
<keyword evidence="11" id="KW-1185">Reference proteome</keyword>
<evidence type="ECO:0000313" key="11">
    <source>
        <dbReference type="Proteomes" id="UP001307889"/>
    </source>
</evidence>
<keyword evidence="2" id="KW-0479">Metal-binding</keyword>
<organism evidence="10 11">
    <name type="scientific">Nesidiocoris tenuis</name>
    <dbReference type="NCBI Taxonomy" id="355587"/>
    <lineage>
        <taxon>Eukaryota</taxon>
        <taxon>Metazoa</taxon>
        <taxon>Ecdysozoa</taxon>
        <taxon>Arthropoda</taxon>
        <taxon>Hexapoda</taxon>
        <taxon>Insecta</taxon>
        <taxon>Pterygota</taxon>
        <taxon>Neoptera</taxon>
        <taxon>Paraneoptera</taxon>
        <taxon>Hemiptera</taxon>
        <taxon>Heteroptera</taxon>
        <taxon>Panheteroptera</taxon>
        <taxon>Cimicomorpha</taxon>
        <taxon>Miridae</taxon>
        <taxon>Dicyphina</taxon>
        <taxon>Nesidiocoris</taxon>
    </lineage>
</organism>
<dbReference type="SMART" id="SM00355">
    <property type="entry name" value="ZnF_C2H2"/>
    <property type="match status" value="19"/>
</dbReference>
<feature type="compositionally biased region" description="Acidic residues" evidence="8">
    <location>
        <begin position="145"/>
        <end position="163"/>
    </location>
</feature>
<evidence type="ECO:0000256" key="7">
    <source>
        <dbReference type="PROSITE-ProRule" id="PRU00042"/>
    </source>
</evidence>
<feature type="domain" description="C2H2-type" evidence="9">
    <location>
        <begin position="556"/>
        <end position="584"/>
    </location>
</feature>
<dbReference type="PROSITE" id="PS00028">
    <property type="entry name" value="ZINC_FINGER_C2H2_1"/>
    <property type="match status" value="8"/>
</dbReference>
<proteinExistence type="predicted"/>
<sequence length="1060" mass="121574">MSDKDDDDDTHFCLRCKTTIRGLDAYVKHRQSKCAKTQTIRDDFVEGKWLVEPSGLHNNALQDTELDPGQINPLLGSGTEASLRPSTSQKTIPEVDDYFFSSLCLQSSTKTGDASPLYNKQHGVLTRSKVSERSKDDRLQFQPADDVEPFVDNEDSDSDDSDEGGQSRYPPPTSGGKWLPGFRPQRATSVLWKTAATPEHSKPVEPQPEPPTAPGKRLPEPPPSHSRGKWDSTQKPWGVLKKPSGEAFWCGPCNRRLSSRLVYERHIKSELHFKRTNPWCVQTLLGKRTVKRSRVALESSLSMFNKNQPEKKKRLRGIRRLKNTIICEVCNYRVAPHLMGKHLISHYHCNHPRPNDEANNAMVLKHMDSIVRQAPFQCGLCKFYCNNQQAFLDHWASEMHQTNDQQRAGIYWCANCNFKADSYSEMGRHLGDQLHEDRVAIIDLSVPVVIQKITPLQCDVCGKCFRYNAQIRAHSKLWGHQQTTGTASNVYQEAVTCPDCSYKCNSFLSYQRHRYMKHRKVSYFCRRCRMHFKTKSEVVEHRRSAEHRDSAQSKDRPCPRCDMSFPKVSLLRRHLEEIHPDFKHRCLKCGADFTLKQELSKHVQSCKISENMPDRAEQEPSSSNKQDSQFNCDRCAFTGKSETELLVHKILHESQQMEGSGKFECSFCRKTVNESYAKKHMMTHTMERPYSCHICSYSFSRQDTLSRHVRKVHRVPLTASKQKHECARCKKLFPTDDALQRHIKSKHEERPRAYQCTECSQAFFEKGTLERHMQTHYGKKFPCPEEGCIFQARSQGELTIHSRTHSDLRQFKCTLCSYSAKTKNQLVKHSKAVHSSKNELKCPRCKFKCKTGTHLRRHMRIHSGSKPYQCPHCPYACNSLDNLRKHVIKSKLHPGKSVYECHENECDFTANFSKDFKTHLVQKHRMRMSDAVAQAAGIYKPMFDAQADKVISGEPGDATEGDDEPMSPGVVEEETLEEFIYDEDVDDRLPTLASVALTPSKTNNDEEIVFIHVESSDEVQASSAFVDSAALTPFHQSFPIIETHCYDQAEMEHPQEEIHD</sequence>
<feature type="region of interest" description="Disordered" evidence="8">
    <location>
        <begin position="609"/>
        <end position="629"/>
    </location>
</feature>
<evidence type="ECO:0000256" key="1">
    <source>
        <dbReference type="ARBA" id="ARBA00004123"/>
    </source>
</evidence>
<protein>
    <submittedName>
        <fullName evidence="10">ZnF_C2H2</fullName>
    </submittedName>
</protein>
<dbReference type="PANTHER" id="PTHR24376">
    <property type="entry name" value="ZINC FINGER PROTEIN"/>
    <property type="match status" value="1"/>
</dbReference>
<keyword evidence="6" id="KW-0539">Nucleus</keyword>
<feature type="domain" description="C2H2-type" evidence="9">
    <location>
        <begin position="754"/>
        <end position="781"/>
    </location>
</feature>
<evidence type="ECO:0000313" key="10">
    <source>
        <dbReference type="EMBL" id="BES97252.1"/>
    </source>
</evidence>
<keyword evidence="3" id="KW-0677">Repeat</keyword>
<reference evidence="10 11" key="1">
    <citation type="submission" date="2023-09" db="EMBL/GenBank/DDBJ databases">
        <title>Nesidiocoris tenuis whole genome shotgun sequence.</title>
        <authorList>
            <person name="Shibata T."/>
            <person name="Shimoda M."/>
            <person name="Kobayashi T."/>
            <person name="Uehara T."/>
        </authorList>
    </citation>
    <scope>NUCLEOTIDE SEQUENCE [LARGE SCALE GENOMIC DNA]</scope>
    <source>
        <strain evidence="10 11">Japan</strain>
    </source>
</reference>
<feature type="compositionally biased region" description="Polar residues" evidence="8">
    <location>
        <begin position="619"/>
        <end position="629"/>
    </location>
</feature>
<dbReference type="Pfam" id="PF00096">
    <property type="entry name" value="zf-C2H2"/>
    <property type="match status" value="2"/>
</dbReference>
<dbReference type="InterPro" id="IPR013087">
    <property type="entry name" value="Znf_C2H2_type"/>
</dbReference>
<keyword evidence="5" id="KW-0862">Zinc</keyword>
<dbReference type="PROSITE" id="PS50157">
    <property type="entry name" value="ZINC_FINGER_C2H2_2"/>
    <property type="match status" value="8"/>
</dbReference>
<feature type="domain" description="C2H2-type" evidence="9">
    <location>
        <begin position="456"/>
        <end position="485"/>
    </location>
</feature>
<evidence type="ECO:0000256" key="2">
    <source>
        <dbReference type="ARBA" id="ARBA00022723"/>
    </source>
</evidence>
<evidence type="ECO:0000256" key="8">
    <source>
        <dbReference type="SAM" id="MobiDB-lite"/>
    </source>
</evidence>
<dbReference type="Proteomes" id="UP001307889">
    <property type="component" value="Chromosome 8"/>
</dbReference>